<sequence>MMKFPRVGVILLLMVGTLVQPDEARRVLMKGKEEVWAKDKPSVRVPPPGGPSYTPAPPRSIADSTDTRAFADQAMTPSPEEAWAKDKPSVVVLQTLQKGGVPPPGGPSYTPAPPRSIADSTDTRAFADQAMAPSPEEAWAKDKPSVVVLQTLQKGGVPPPGGPSYTPAPPRSIADSTDTRAFADQAMAPSPEEAWAKDKPSVVVLQTLQKGGVPPPGGPSYTPAPPRSIAESTDTKAFADQAMAPSPEEAWAKDKPSVVVLQTLQKGGVPPPGGPSYTPGPPRSIADSTDTRAFADQAMAPSPEEAWAKDKPSVVVLQTLQKGGVPPPGGPSYTPAPPRSIADSTNTRAFADQAMAPSPEEAWAKDKPSVVVLQTLQKGGVPPPGGPSYTPAPPRSIADSIDTRAFADQAMAPSPEVNPVAFLSDGTIADRK</sequence>
<dbReference type="AlphaFoldDB" id="A0ABD3ISK0"/>
<feature type="compositionally biased region" description="Pro residues" evidence="1">
    <location>
        <begin position="325"/>
        <end position="338"/>
    </location>
</feature>
<feature type="region of interest" description="Disordered" evidence="1">
    <location>
        <begin position="320"/>
        <end position="345"/>
    </location>
</feature>
<evidence type="ECO:0000313" key="5">
    <source>
        <dbReference type="EMBL" id="KAL3717376.1"/>
    </source>
</evidence>
<evidence type="ECO:0000313" key="4">
    <source>
        <dbReference type="EMBL" id="KAL3717375.1"/>
    </source>
</evidence>
<proteinExistence type="predicted"/>
<dbReference type="EMBL" id="JBJKBG010000011">
    <property type="protein sequence ID" value="KAL3717375.1"/>
    <property type="molecule type" value="Genomic_DNA"/>
</dbReference>
<feature type="compositionally biased region" description="Pro residues" evidence="1">
    <location>
        <begin position="213"/>
        <end position="226"/>
    </location>
</feature>
<feature type="compositionally biased region" description="Pro residues" evidence="1">
    <location>
        <begin position="44"/>
        <end position="58"/>
    </location>
</feature>
<feature type="region of interest" description="Disordered" evidence="1">
    <location>
        <begin position="37"/>
        <end position="63"/>
    </location>
</feature>
<evidence type="ECO:0000256" key="2">
    <source>
        <dbReference type="SAM" id="SignalP"/>
    </source>
</evidence>
<organism evidence="5 7">
    <name type="scientific">Eucalyptus globulus</name>
    <name type="common">Tasmanian blue gum</name>
    <dbReference type="NCBI Taxonomy" id="34317"/>
    <lineage>
        <taxon>Eukaryota</taxon>
        <taxon>Viridiplantae</taxon>
        <taxon>Streptophyta</taxon>
        <taxon>Embryophyta</taxon>
        <taxon>Tracheophyta</taxon>
        <taxon>Spermatophyta</taxon>
        <taxon>Magnoliopsida</taxon>
        <taxon>eudicotyledons</taxon>
        <taxon>Gunneridae</taxon>
        <taxon>Pentapetalae</taxon>
        <taxon>rosids</taxon>
        <taxon>malvids</taxon>
        <taxon>Myrtales</taxon>
        <taxon>Myrtaceae</taxon>
        <taxon>Myrtoideae</taxon>
        <taxon>Eucalypteae</taxon>
        <taxon>Eucalyptus</taxon>
    </lineage>
</organism>
<evidence type="ECO:0000313" key="6">
    <source>
        <dbReference type="EMBL" id="KAL3717377.1"/>
    </source>
</evidence>
<name>A0ABD3ISK0_EUCGL</name>
<reference evidence="5 7" key="1">
    <citation type="submission" date="2024-11" db="EMBL/GenBank/DDBJ databases">
        <title>Chromosome-level genome assembly of Eucalyptus globulus Labill. provides insights into its genome evolution.</title>
        <authorList>
            <person name="Li X."/>
        </authorList>
    </citation>
    <scope>NUCLEOTIDE SEQUENCE [LARGE SCALE GENOMIC DNA]</scope>
    <source>
        <strain evidence="5">CL2024</strain>
        <tissue evidence="5">Fresh tender leaves</tissue>
    </source>
</reference>
<comment type="caution">
    <text evidence="5">The sequence shown here is derived from an EMBL/GenBank/DDBJ whole genome shotgun (WGS) entry which is preliminary data.</text>
</comment>
<feature type="chain" id="PRO_5044724765" evidence="2">
    <location>
        <begin position="25"/>
        <end position="432"/>
    </location>
</feature>
<protein>
    <submittedName>
        <fullName evidence="5">Uncharacterized protein</fullName>
    </submittedName>
</protein>
<dbReference type="EMBL" id="JBJKBG010000011">
    <property type="protein sequence ID" value="KAL3717374.1"/>
    <property type="molecule type" value="Genomic_DNA"/>
</dbReference>
<feature type="region of interest" description="Disordered" evidence="1">
    <location>
        <begin position="208"/>
        <end position="288"/>
    </location>
</feature>
<feature type="region of interest" description="Disordered" evidence="1">
    <location>
        <begin position="152"/>
        <end position="175"/>
    </location>
</feature>
<evidence type="ECO:0000313" key="3">
    <source>
        <dbReference type="EMBL" id="KAL3717374.1"/>
    </source>
</evidence>
<dbReference type="Proteomes" id="UP001634007">
    <property type="component" value="Unassembled WGS sequence"/>
</dbReference>
<feature type="compositionally biased region" description="Pro residues" evidence="1">
    <location>
        <begin position="269"/>
        <end position="282"/>
    </location>
</feature>
<dbReference type="EMBL" id="JBJKBG010000011">
    <property type="protein sequence ID" value="KAL3717377.1"/>
    <property type="molecule type" value="Genomic_DNA"/>
</dbReference>
<feature type="compositionally biased region" description="Pro residues" evidence="1">
    <location>
        <begin position="381"/>
        <end position="394"/>
    </location>
</feature>
<feature type="compositionally biased region" description="Pro residues" evidence="1">
    <location>
        <begin position="157"/>
        <end position="170"/>
    </location>
</feature>
<gene>
    <name evidence="3" type="ORF">ACJRO7_008886</name>
    <name evidence="4" type="ORF">ACJRO7_008887</name>
    <name evidence="5" type="ORF">ACJRO7_008888</name>
    <name evidence="6" type="ORF">ACJRO7_008889</name>
</gene>
<feature type="signal peptide" evidence="2">
    <location>
        <begin position="1"/>
        <end position="24"/>
    </location>
</feature>
<accession>A0ABD3ISK0</accession>
<dbReference type="EMBL" id="JBJKBG010000011">
    <property type="protein sequence ID" value="KAL3717376.1"/>
    <property type="molecule type" value="Genomic_DNA"/>
</dbReference>
<keyword evidence="2" id="KW-0732">Signal</keyword>
<feature type="region of interest" description="Disordered" evidence="1">
    <location>
        <begin position="98"/>
        <end position="119"/>
    </location>
</feature>
<evidence type="ECO:0000313" key="7">
    <source>
        <dbReference type="Proteomes" id="UP001634007"/>
    </source>
</evidence>
<feature type="region of interest" description="Disordered" evidence="1">
    <location>
        <begin position="376"/>
        <end position="397"/>
    </location>
</feature>
<evidence type="ECO:0000256" key="1">
    <source>
        <dbReference type="SAM" id="MobiDB-lite"/>
    </source>
</evidence>
<feature type="compositionally biased region" description="Pro residues" evidence="1">
    <location>
        <begin position="101"/>
        <end position="114"/>
    </location>
</feature>
<keyword evidence="7" id="KW-1185">Reference proteome</keyword>